<feature type="transmembrane region" description="Helical" evidence="1">
    <location>
        <begin position="52"/>
        <end position="73"/>
    </location>
</feature>
<dbReference type="Pfam" id="PF01569">
    <property type="entry name" value="PAP2"/>
    <property type="match status" value="1"/>
</dbReference>
<evidence type="ECO:0000313" key="3">
    <source>
        <dbReference type="EMBL" id="SEN57723.1"/>
    </source>
</evidence>
<keyword evidence="4" id="KW-1185">Reference proteome</keyword>
<accession>A0A1H8HNQ6</accession>
<dbReference type="OrthoDB" id="9773582at2"/>
<dbReference type="SMART" id="SM00014">
    <property type="entry name" value="acidPPc"/>
    <property type="match status" value="1"/>
</dbReference>
<keyword evidence="1" id="KW-1133">Transmembrane helix</keyword>
<dbReference type="Proteomes" id="UP000198984">
    <property type="component" value="Unassembled WGS sequence"/>
</dbReference>
<feature type="transmembrane region" description="Helical" evidence="1">
    <location>
        <begin position="181"/>
        <end position="199"/>
    </location>
</feature>
<keyword evidence="1" id="KW-0812">Transmembrane</keyword>
<dbReference type="PANTHER" id="PTHR14969">
    <property type="entry name" value="SPHINGOSINE-1-PHOSPHATE PHOSPHOHYDROLASE"/>
    <property type="match status" value="1"/>
</dbReference>
<keyword evidence="1" id="KW-0472">Membrane</keyword>
<feature type="transmembrane region" description="Helical" evidence="1">
    <location>
        <begin position="156"/>
        <end position="175"/>
    </location>
</feature>
<dbReference type="CDD" id="cd01610">
    <property type="entry name" value="PAP2_like"/>
    <property type="match status" value="1"/>
</dbReference>
<gene>
    <name evidence="3" type="ORF">SAMN04488505_111117</name>
</gene>
<evidence type="ECO:0000256" key="1">
    <source>
        <dbReference type="SAM" id="Phobius"/>
    </source>
</evidence>
<dbReference type="AlphaFoldDB" id="A0A1H8HNQ6"/>
<feature type="domain" description="Phosphatidic acid phosphatase type 2/haloperoxidase" evidence="2">
    <location>
        <begin position="82"/>
        <end position="196"/>
    </location>
</feature>
<feature type="transmembrane region" description="Helical" evidence="1">
    <location>
        <begin position="131"/>
        <end position="149"/>
    </location>
</feature>
<sequence>MKTFVTLFRKNTYFFLPLLLWVLVGGLMQSIFSPEELFMGINQTHNSIADVLMTGITYLGDGCLFAVVLLCMLIARKYKLFLIGLVSILAVTLIVQIAKHAIEAPRPLLYFQNASFVHVVKWVSVHYNNSFPSGHSAGAFALFSFLALIDNNKLRGLLFVSLALIAAYSRIYLAQHFFADIYIGSIIGSGCSFVVYSLFEFKNLTKTPVLCPKAAEAALLAEASLG</sequence>
<feature type="transmembrane region" description="Helical" evidence="1">
    <location>
        <begin position="12"/>
        <end position="32"/>
    </location>
</feature>
<dbReference type="InterPro" id="IPR000326">
    <property type="entry name" value="PAP2/HPO"/>
</dbReference>
<proteinExistence type="predicted"/>
<dbReference type="EMBL" id="FOBB01000011">
    <property type="protein sequence ID" value="SEN57723.1"/>
    <property type="molecule type" value="Genomic_DNA"/>
</dbReference>
<dbReference type="PANTHER" id="PTHR14969:SF13">
    <property type="entry name" value="AT30094P"/>
    <property type="match status" value="1"/>
</dbReference>
<dbReference type="RefSeq" id="WP_089920208.1">
    <property type="nucleotide sequence ID" value="NZ_FOBB01000011.1"/>
</dbReference>
<dbReference type="InterPro" id="IPR036938">
    <property type="entry name" value="PAP2/HPO_sf"/>
</dbReference>
<reference evidence="3 4" key="1">
    <citation type="submission" date="2016-10" db="EMBL/GenBank/DDBJ databases">
        <authorList>
            <person name="de Groot N.N."/>
        </authorList>
    </citation>
    <scope>NUCLEOTIDE SEQUENCE [LARGE SCALE GENOMIC DNA]</scope>
    <source>
        <strain evidence="3 4">DSM 21039</strain>
    </source>
</reference>
<dbReference type="Gene3D" id="1.20.144.10">
    <property type="entry name" value="Phosphatidic acid phosphatase type 2/haloperoxidase"/>
    <property type="match status" value="1"/>
</dbReference>
<feature type="transmembrane region" description="Helical" evidence="1">
    <location>
        <begin position="80"/>
        <end position="98"/>
    </location>
</feature>
<evidence type="ECO:0000259" key="2">
    <source>
        <dbReference type="SMART" id="SM00014"/>
    </source>
</evidence>
<evidence type="ECO:0000313" key="4">
    <source>
        <dbReference type="Proteomes" id="UP000198984"/>
    </source>
</evidence>
<name>A0A1H8HNQ6_9BACT</name>
<protein>
    <submittedName>
        <fullName evidence="3">Membrane-associated phospholipid phosphatase</fullName>
    </submittedName>
</protein>
<dbReference type="SUPFAM" id="SSF48317">
    <property type="entry name" value="Acid phosphatase/Vanadium-dependent haloperoxidase"/>
    <property type="match status" value="1"/>
</dbReference>
<organism evidence="3 4">
    <name type="scientific">Chitinophaga rupis</name>
    <dbReference type="NCBI Taxonomy" id="573321"/>
    <lineage>
        <taxon>Bacteria</taxon>
        <taxon>Pseudomonadati</taxon>
        <taxon>Bacteroidota</taxon>
        <taxon>Chitinophagia</taxon>
        <taxon>Chitinophagales</taxon>
        <taxon>Chitinophagaceae</taxon>
        <taxon>Chitinophaga</taxon>
    </lineage>
</organism>
<dbReference type="STRING" id="573321.SAMN04488505_111117"/>